<dbReference type="GO" id="GO:0016787">
    <property type="term" value="F:hydrolase activity"/>
    <property type="evidence" value="ECO:0007669"/>
    <property type="project" value="UniProtKB-KW"/>
</dbReference>
<reference evidence="2 3" key="1">
    <citation type="submission" date="2017-03" db="EMBL/GenBank/DDBJ databases">
        <title>Genome sequence of Clostridium hungatei DSM 14427.</title>
        <authorList>
            <person name="Poehlein A."/>
            <person name="Daniel R."/>
        </authorList>
    </citation>
    <scope>NUCLEOTIDE SEQUENCE [LARGE SCALE GENOMIC DNA]</scope>
    <source>
        <strain evidence="2 3">DSM 14427</strain>
    </source>
</reference>
<dbReference type="EMBL" id="MZGX01000005">
    <property type="protein sequence ID" value="OPX45081.1"/>
    <property type="molecule type" value="Genomic_DNA"/>
</dbReference>
<dbReference type="OrthoDB" id="358525at2"/>
<dbReference type="Proteomes" id="UP000191554">
    <property type="component" value="Unassembled WGS sequence"/>
</dbReference>
<evidence type="ECO:0000313" key="2">
    <source>
        <dbReference type="EMBL" id="OPX45081.1"/>
    </source>
</evidence>
<organism evidence="2 3">
    <name type="scientific">Ruminiclostridium hungatei</name>
    <name type="common">Clostridium hungatei</name>
    <dbReference type="NCBI Taxonomy" id="48256"/>
    <lineage>
        <taxon>Bacteria</taxon>
        <taxon>Bacillati</taxon>
        <taxon>Bacillota</taxon>
        <taxon>Clostridia</taxon>
        <taxon>Eubacteriales</taxon>
        <taxon>Oscillospiraceae</taxon>
        <taxon>Ruminiclostridium</taxon>
    </lineage>
</organism>
<gene>
    <name evidence="2" type="ORF">CLHUN_09680</name>
</gene>
<protein>
    <submittedName>
        <fullName evidence="2">Alpha/beta hydrolase family protein</fullName>
    </submittedName>
</protein>
<keyword evidence="1" id="KW-0812">Transmembrane</keyword>
<proteinExistence type="predicted"/>
<accession>A0A1V4SP94</accession>
<dbReference type="InterPro" id="IPR029058">
    <property type="entry name" value="AB_hydrolase_fold"/>
</dbReference>
<comment type="caution">
    <text evidence="2">The sequence shown here is derived from an EMBL/GenBank/DDBJ whole genome shotgun (WGS) entry which is preliminary data.</text>
</comment>
<dbReference type="RefSeq" id="WP_080063424.1">
    <property type="nucleotide sequence ID" value="NZ_MZGX01000005.1"/>
</dbReference>
<name>A0A1V4SP94_RUMHU</name>
<keyword evidence="1" id="KW-1133">Transmembrane helix</keyword>
<keyword evidence="1" id="KW-0472">Membrane</keyword>
<evidence type="ECO:0000313" key="3">
    <source>
        <dbReference type="Proteomes" id="UP000191554"/>
    </source>
</evidence>
<dbReference type="STRING" id="48256.CLHUN_09680"/>
<dbReference type="SUPFAM" id="SSF53474">
    <property type="entry name" value="alpha/beta-Hydrolases"/>
    <property type="match status" value="1"/>
</dbReference>
<feature type="transmembrane region" description="Helical" evidence="1">
    <location>
        <begin position="84"/>
        <end position="105"/>
    </location>
</feature>
<keyword evidence="3" id="KW-1185">Reference proteome</keyword>
<keyword evidence="2" id="KW-0378">Hydrolase</keyword>
<dbReference type="Gene3D" id="3.40.50.1820">
    <property type="entry name" value="alpha/beta hydrolase"/>
    <property type="match status" value="1"/>
</dbReference>
<dbReference type="AlphaFoldDB" id="A0A1V4SP94"/>
<evidence type="ECO:0000256" key="1">
    <source>
        <dbReference type="SAM" id="Phobius"/>
    </source>
</evidence>
<sequence>MKVQNIKINNIPAIIWGEKSDKSYIHVHGKMSCKEHAENFAEIAEKKGYQTLSFDLPEHGERKGSDYRCDIWNGMHDLTVIGNYVFSMWSGVSLFACSLGAYFSLNTYTDRNFMNCLFQSPVLDMEYLIQQMFCWFNVTEEKLCMEKEIPTPVDLLRWDYYQYVKKHPIKKWNIPTSILYGGKDTLQSAEVIQKFVKAHDCKLTISQSSEHPFMQKQDIETVCTWLEENV</sequence>